<sequence length="102" mass="11129">MGQDGGKATQNEAEGLSKPLASDDGGYEDTSRTRLAVLSLGRPPISLSKCYSNDQGGRHLTLQSVGRIGPSYFVRDRGWIGFKLMSNRFGSNKRLEYLYGIG</sequence>
<dbReference type="Proteomes" id="UP000762676">
    <property type="component" value="Unassembled WGS sequence"/>
</dbReference>
<evidence type="ECO:0000313" key="2">
    <source>
        <dbReference type="EMBL" id="GFR73175.1"/>
    </source>
</evidence>
<reference evidence="2 3" key="1">
    <citation type="journal article" date="2021" name="Elife">
        <title>Chloroplast acquisition without the gene transfer in kleptoplastic sea slugs, Plakobranchus ocellatus.</title>
        <authorList>
            <person name="Maeda T."/>
            <person name="Takahashi S."/>
            <person name="Yoshida T."/>
            <person name="Shimamura S."/>
            <person name="Takaki Y."/>
            <person name="Nagai Y."/>
            <person name="Toyoda A."/>
            <person name="Suzuki Y."/>
            <person name="Arimoto A."/>
            <person name="Ishii H."/>
            <person name="Satoh N."/>
            <person name="Nishiyama T."/>
            <person name="Hasebe M."/>
            <person name="Maruyama T."/>
            <person name="Minagawa J."/>
            <person name="Obokata J."/>
            <person name="Shigenobu S."/>
        </authorList>
    </citation>
    <scope>NUCLEOTIDE SEQUENCE [LARGE SCALE GENOMIC DNA]</scope>
</reference>
<gene>
    <name evidence="2" type="ORF">ElyMa_000398200</name>
</gene>
<keyword evidence="3" id="KW-1185">Reference proteome</keyword>
<proteinExistence type="predicted"/>
<evidence type="ECO:0000256" key="1">
    <source>
        <dbReference type="SAM" id="MobiDB-lite"/>
    </source>
</evidence>
<evidence type="ECO:0000313" key="3">
    <source>
        <dbReference type="Proteomes" id="UP000762676"/>
    </source>
</evidence>
<dbReference type="EMBL" id="BMAT01000786">
    <property type="protein sequence ID" value="GFR73175.1"/>
    <property type="molecule type" value="Genomic_DNA"/>
</dbReference>
<dbReference type="AlphaFoldDB" id="A0AAV4FLK6"/>
<name>A0AAV4FLK6_9GAST</name>
<comment type="caution">
    <text evidence="2">The sequence shown here is derived from an EMBL/GenBank/DDBJ whole genome shotgun (WGS) entry which is preliminary data.</text>
</comment>
<protein>
    <submittedName>
        <fullName evidence="2">Uncharacterized protein</fullName>
    </submittedName>
</protein>
<feature type="region of interest" description="Disordered" evidence="1">
    <location>
        <begin position="1"/>
        <end position="29"/>
    </location>
</feature>
<organism evidence="2 3">
    <name type="scientific">Elysia marginata</name>
    <dbReference type="NCBI Taxonomy" id="1093978"/>
    <lineage>
        <taxon>Eukaryota</taxon>
        <taxon>Metazoa</taxon>
        <taxon>Spiralia</taxon>
        <taxon>Lophotrochozoa</taxon>
        <taxon>Mollusca</taxon>
        <taxon>Gastropoda</taxon>
        <taxon>Heterobranchia</taxon>
        <taxon>Euthyneura</taxon>
        <taxon>Panpulmonata</taxon>
        <taxon>Sacoglossa</taxon>
        <taxon>Placobranchoidea</taxon>
        <taxon>Plakobranchidae</taxon>
        <taxon>Elysia</taxon>
    </lineage>
</organism>
<accession>A0AAV4FLK6</accession>